<dbReference type="Proteomes" id="UP000767446">
    <property type="component" value="Unassembled WGS sequence"/>
</dbReference>
<protein>
    <submittedName>
        <fullName evidence="2">Chemotaxis protein CheW</fullName>
    </submittedName>
</protein>
<reference evidence="2" key="1">
    <citation type="submission" date="2021-02" db="EMBL/GenBank/DDBJ databases">
        <title>Metagenome analyses of Stigonema ocellatum DSM 106950, Chlorogloea purpurea SAG 13.99 and Gomphosphaeria aponina DSM 107014.</title>
        <authorList>
            <person name="Marter P."/>
            <person name="Huang S."/>
        </authorList>
    </citation>
    <scope>NUCLEOTIDE SEQUENCE</scope>
    <source>
        <strain evidence="2">JP213</strain>
    </source>
</reference>
<dbReference type="InterPro" id="IPR036061">
    <property type="entry name" value="CheW-like_dom_sf"/>
</dbReference>
<name>A0A941GT29_9CHRO</name>
<accession>A0A941GT29</accession>
<sequence>MYSTPTKQQRFILAQLNELTLVFPAEIVEEILIVEREQILNLPFYDPAVMGCVHTAGGIIPLISLHQIFGLKFNKTKKIHIVRLNEKAGKMGLVVERVIGSQNEEQLPPDLFNSDKMQLFRPEMINSNLWQPRHW</sequence>
<feature type="domain" description="CheW-like" evidence="1">
    <location>
        <begin position="8"/>
        <end position="135"/>
    </location>
</feature>
<proteinExistence type="predicted"/>
<evidence type="ECO:0000313" key="3">
    <source>
        <dbReference type="Proteomes" id="UP000767446"/>
    </source>
</evidence>
<comment type="caution">
    <text evidence="2">The sequence shown here is derived from an EMBL/GenBank/DDBJ whole genome shotgun (WGS) entry which is preliminary data.</text>
</comment>
<dbReference type="EMBL" id="JADQBC010000124">
    <property type="protein sequence ID" value="MBR8829312.1"/>
    <property type="molecule type" value="Genomic_DNA"/>
</dbReference>
<evidence type="ECO:0000259" key="1">
    <source>
        <dbReference type="PROSITE" id="PS50851"/>
    </source>
</evidence>
<dbReference type="AlphaFoldDB" id="A0A941GT29"/>
<dbReference type="InterPro" id="IPR002545">
    <property type="entry name" value="CheW-lke_dom"/>
</dbReference>
<organism evidence="2 3">
    <name type="scientific">Gomphosphaeria aponina SAG 52.96 = DSM 107014</name>
    <dbReference type="NCBI Taxonomy" id="1521640"/>
    <lineage>
        <taxon>Bacteria</taxon>
        <taxon>Bacillati</taxon>
        <taxon>Cyanobacteriota</taxon>
        <taxon>Cyanophyceae</taxon>
        <taxon>Oscillatoriophycideae</taxon>
        <taxon>Chroococcales</taxon>
        <taxon>Gomphosphaeriaceae</taxon>
        <taxon>Gomphosphaeria</taxon>
    </lineage>
</organism>
<dbReference type="GO" id="GO:0007165">
    <property type="term" value="P:signal transduction"/>
    <property type="evidence" value="ECO:0007669"/>
    <property type="project" value="InterPro"/>
</dbReference>
<gene>
    <name evidence="2" type="ORF">DSM107014_15675</name>
</gene>
<dbReference type="SUPFAM" id="SSF50341">
    <property type="entry name" value="CheW-like"/>
    <property type="match status" value="1"/>
</dbReference>
<dbReference type="Gene3D" id="2.40.50.180">
    <property type="entry name" value="CheA-289, Domain 4"/>
    <property type="match status" value="1"/>
</dbReference>
<dbReference type="GO" id="GO:0006935">
    <property type="term" value="P:chemotaxis"/>
    <property type="evidence" value="ECO:0007669"/>
    <property type="project" value="InterPro"/>
</dbReference>
<dbReference type="PROSITE" id="PS50851">
    <property type="entry name" value="CHEW"/>
    <property type="match status" value="1"/>
</dbReference>
<dbReference type="Pfam" id="PF01584">
    <property type="entry name" value="CheW"/>
    <property type="match status" value="1"/>
</dbReference>
<evidence type="ECO:0000313" key="2">
    <source>
        <dbReference type="EMBL" id="MBR8829312.1"/>
    </source>
</evidence>